<comment type="caution">
    <text evidence="2">The sequence shown here is derived from an EMBL/GenBank/DDBJ whole genome shotgun (WGS) entry which is preliminary data.</text>
</comment>
<sequence>MAGALIAAGLVNAPAANAAARSSADATQSIDGTVPDSVTMETVHRAIDEARSAGAITAEHTAADGTTTVVIEGEDGTTLELNTGGPDARLGTGSDRYGMYVAFNAFDQNLIISGALTAIASGMCALGPAVCAVAQVAALLASNAIGSGGGIRCGTKSLRVYPVSHHAPRCA</sequence>
<dbReference type="AlphaFoldDB" id="A0A147DUI2"/>
<dbReference type="Proteomes" id="UP000072763">
    <property type="component" value="Unassembled WGS sequence"/>
</dbReference>
<feature type="chain" id="PRO_5007543893" evidence="1">
    <location>
        <begin position="19"/>
        <end position="171"/>
    </location>
</feature>
<feature type="signal peptide" evidence="1">
    <location>
        <begin position="1"/>
        <end position="18"/>
    </location>
</feature>
<organism evidence="2 3">
    <name type="scientific">Curtobacterium oceanosedimentum</name>
    <dbReference type="NCBI Taxonomy" id="465820"/>
    <lineage>
        <taxon>Bacteria</taxon>
        <taxon>Bacillati</taxon>
        <taxon>Actinomycetota</taxon>
        <taxon>Actinomycetes</taxon>
        <taxon>Micrococcales</taxon>
        <taxon>Microbacteriaceae</taxon>
        <taxon>Curtobacterium</taxon>
    </lineage>
</organism>
<accession>A0A147DUI2</accession>
<keyword evidence="1" id="KW-0732">Signal</keyword>
<name>A0A147DUI2_9MICO</name>
<dbReference type="PATRIC" id="fig|465820.4.peg.132"/>
<evidence type="ECO:0000313" key="2">
    <source>
        <dbReference type="EMBL" id="KTR53830.1"/>
    </source>
</evidence>
<reference evidence="2 3" key="1">
    <citation type="journal article" date="2016" name="Front. Microbiol.">
        <title>Genomic Resource of Rice Seed Associated Bacteria.</title>
        <authorList>
            <person name="Midha S."/>
            <person name="Bansal K."/>
            <person name="Sharma S."/>
            <person name="Kumar N."/>
            <person name="Patil P.P."/>
            <person name="Chaudhry V."/>
            <person name="Patil P.B."/>
        </authorList>
    </citation>
    <scope>NUCLEOTIDE SEQUENCE [LARGE SCALE GENOMIC DNA]</scope>
    <source>
        <strain evidence="2 3">NS359</strain>
    </source>
</reference>
<gene>
    <name evidence="2" type="ORF">NS359_02210</name>
</gene>
<protein>
    <submittedName>
        <fullName evidence="2">Uncharacterized protein</fullName>
    </submittedName>
</protein>
<proteinExistence type="predicted"/>
<evidence type="ECO:0000313" key="3">
    <source>
        <dbReference type="Proteomes" id="UP000072763"/>
    </source>
</evidence>
<evidence type="ECO:0000256" key="1">
    <source>
        <dbReference type="SAM" id="SignalP"/>
    </source>
</evidence>
<dbReference type="EMBL" id="LDRC01000010">
    <property type="protein sequence ID" value="KTR53830.1"/>
    <property type="molecule type" value="Genomic_DNA"/>
</dbReference>